<proteinExistence type="predicted"/>
<gene>
    <name evidence="1" type="ORF">CCACVL1_07568</name>
</gene>
<organism evidence="1 2">
    <name type="scientific">Corchorus capsularis</name>
    <name type="common">Jute</name>
    <dbReference type="NCBI Taxonomy" id="210143"/>
    <lineage>
        <taxon>Eukaryota</taxon>
        <taxon>Viridiplantae</taxon>
        <taxon>Streptophyta</taxon>
        <taxon>Embryophyta</taxon>
        <taxon>Tracheophyta</taxon>
        <taxon>Spermatophyta</taxon>
        <taxon>Magnoliopsida</taxon>
        <taxon>eudicotyledons</taxon>
        <taxon>Gunneridae</taxon>
        <taxon>Pentapetalae</taxon>
        <taxon>rosids</taxon>
        <taxon>malvids</taxon>
        <taxon>Malvales</taxon>
        <taxon>Malvaceae</taxon>
        <taxon>Grewioideae</taxon>
        <taxon>Apeibeae</taxon>
        <taxon>Corchorus</taxon>
    </lineage>
</organism>
<name>A0A1R3J528_COCAP</name>
<dbReference type="Gramene" id="OMO89914">
    <property type="protein sequence ID" value="OMO89914"/>
    <property type="gene ID" value="CCACVL1_07568"/>
</dbReference>
<accession>A0A1R3J528</accession>
<dbReference type="AlphaFoldDB" id="A0A1R3J528"/>
<keyword evidence="2" id="KW-1185">Reference proteome</keyword>
<comment type="caution">
    <text evidence="1">The sequence shown here is derived from an EMBL/GenBank/DDBJ whole genome shotgun (WGS) entry which is preliminary data.</text>
</comment>
<reference evidence="1 2" key="1">
    <citation type="submission" date="2013-09" db="EMBL/GenBank/DDBJ databases">
        <title>Corchorus capsularis genome sequencing.</title>
        <authorList>
            <person name="Alam M."/>
            <person name="Haque M.S."/>
            <person name="Islam M.S."/>
            <person name="Emdad E.M."/>
            <person name="Islam M.M."/>
            <person name="Ahmed B."/>
            <person name="Halim A."/>
            <person name="Hossen Q.M.M."/>
            <person name="Hossain M.Z."/>
            <person name="Ahmed R."/>
            <person name="Khan M.M."/>
            <person name="Islam R."/>
            <person name="Rashid M.M."/>
            <person name="Khan S.A."/>
            <person name="Rahman M.S."/>
            <person name="Alam M."/>
        </authorList>
    </citation>
    <scope>NUCLEOTIDE SEQUENCE [LARGE SCALE GENOMIC DNA]</scope>
    <source>
        <strain evidence="2">cv. CVL-1</strain>
        <tissue evidence="1">Whole seedling</tissue>
    </source>
</reference>
<sequence length="95" mass="10552">MNNGVCVRGSDSSFDFFGQLQDVVEIKYLGGGEKKNSKSFLRPLFPPPPPPSPTSCLHLYSRATLLPTEIQLASSPCCNPVLSPLQYSWQLFEEF</sequence>
<dbReference type="EMBL" id="AWWV01008561">
    <property type="protein sequence ID" value="OMO89914.1"/>
    <property type="molecule type" value="Genomic_DNA"/>
</dbReference>
<protein>
    <submittedName>
        <fullName evidence="1">TdcA1-ORF1-ORF2 protein</fullName>
    </submittedName>
</protein>
<evidence type="ECO:0000313" key="2">
    <source>
        <dbReference type="Proteomes" id="UP000188268"/>
    </source>
</evidence>
<dbReference type="Proteomes" id="UP000188268">
    <property type="component" value="Unassembled WGS sequence"/>
</dbReference>
<evidence type="ECO:0000313" key="1">
    <source>
        <dbReference type="EMBL" id="OMO89914.1"/>
    </source>
</evidence>